<accession>A0A8T9ZXF5</accession>
<dbReference type="EC" id="7.1.1.2" evidence="4 18"/>
<keyword evidence="15 18" id="KW-0496">Mitochondrion</keyword>
<evidence type="ECO:0000256" key="1">
    <source>
        <dbReference type="ARBA" id="ARBA00003257"/>
    </source>
</evidence>
<dbReference type="EMBL" id="MW619648">
    <property type="protein sequence ID" value="UPL65325.1"/>
    <property type="molecule type" value="Genomic_DNA"/>
</dbReference>
<keyword evidence="6" id="KW-0813">Transport</keyword>
<comment type="function">
    <text evidence="1">Core subunit of the mitochondrial membrane respiratory chain NADH dehydrogenase (Complex I) that is believed to belong to the minimal assembly required for catalysis. Complex I functions in the transfer of electrons from NADH to the respiratory chain. The immediate electron acceptor for the enzyme is believed to be ubiquinone.</text>
</comment>
<name>A0A8T9ZXF5_9HEMI</name>
<evidence type="ECO:0000256" key="15">
    <source>
        <dbReference type="ARBA" id="ARBA00023128"/>
    </source>
</evidence>
<reference evidence="20" key="1">
    <citation type="journal article" date="2022" name="Cladistics">
        <title>Diversification of the phytophagous lineages of true bugs (Insecta: Hemiptera: Heteroptera) shortly after that of the flowering plants.</title>
        <authorList>
            <person name="Ye F."/>
            <person name="Kment P."/>
            <person name="Redei D."/>
            <person name="Luo J.Y."/>
            <person name="Wang Y.H."/>
            <person name="Kuechler S.M."/>
            <person name="Zhang W.W."/>
            <person name="Chen P.P."/>
            <person name="Wu H.Y."/>
            <person name="Wu Y.Z."/>
            <person name="Sun X.Y."/>
            <person name="Ding L."/>
            <person name="Wang Y.R."/>
            <person name="Xie Q."/>
        </authorList>
    </citation>
    <scope>NUCLEOTIDE SEQUENCE</scope>
</reference>
<evidence type="ECO:0000256" key="10">
    <source>
        <dbReference type="ARBA" id="ARBA00022967"/>
    </source>
</evidence>
<keyword evidence="9 18" id="KW-0999">Mitochondrion inner membrane</keyword>
<comment type="catalytic activity">
    <reaction evidence="17 18">
        <text>a ubiquinone + NADH + 5 H(+)(in) = a ubiquinol + NAD(+) + 4 H(+)(out)</text>
        <dbReference type="Rhea" id="RHEA:29091"/>
        <dbReference type="Rhea" id="RHEA-COMP:9565"/>
        <dbReference type="Rhea" id="RHEA-COMP:9566"/>
        <dbReference type="ChEBI" id="CHEBI:15378"/>
        <dbReference type="ChEBI" id="CHEBI:16389"/>
        <dbReference type="ChEBI" id="CHEBI:17976"/>
        <dbReference type="ChEBI" id="CHEBI:57540"/>
        <dbReference type="ChEBI" id="CHEBI:57945"/>
        <dbReference type="EC" id="7.1.1.2"/>
    </reaction>
</comment>
<feature type="transmembrane region" description="Helical" evidence="18">
    <location>
        <begin position="52"/>
        <end position="75"/>
    </location>
</feature>
<feature type="transmembrane region" description="Helical" evidence="18">
    <location>
        <begin position="307"/>
        <end position="324"/>
    </location>
</feature>
<evidence type="ECO:0000256" key="11">
    <source>
        <dbReference type="ARBA" id="ARBA00022982"/>
    </source>
</evidence>
<dbReference type="PRINTS" id="PR01436">
    <property type="entry name" value="NADHDHGNASE2"/>
</dbReference>
<feature type="transmembrane region" description="Helical" evidence="18">
    <location>
        <begin position="230"/>
        <end position="249"/>
    </location>
</feature>
<comment type="subcellular location">
    <subcellularLocation>
        <location evidence="2 18">Mitochondrion inner membrane</location>
        <topology evidence="2 18">Multi-pass membrane protein</topology>
    </subcellularLocation>
</comment>
<feature type="transmembrane region" description="Helical" evidence="18">
    <location>
        <begin position="192"/>
        <end position="209"/>
    </location>
</feature>
<proteinExistence type="inferred from homology"/>
<keyword evidence="8 18" id="KW-0812">Transmembrane</keyword>
<evidence type="ECO:0000256" key="14">
    <source>
        <dbReference type="ARBA" id="ARBA00023075"/>
    </source>
</evidence>
<keyword evidence="16 18" id="KW-0472">Membrane</keyword>
<dbReference type="InterPro" id="IPR001750">
    <property type="entry name" value="ND/Mrp_TM"/>
</dbReference>
<evidence type="ECO:0000256" key="9">
    <source>
        <dbReference type="ARBA" id="ARBA00022792"/>
    </source>
</evidence>
<feature type="domain" description="NADH:quinone oxidoreductase/Mrp antiporter transmembrane" evidence="19">
    <location>
        <begin position="22"/>
        <end position="277"/>
    </location>
</feature>
<evidence type="ECO:0000256" key="3">
    <source>
        <dbReference type="ARBA" id="ARBA00007012"/>
    </source>
</evidence>
<dbReference type="PANTHER" id="PTHR46552:SF1">
    <property type="entry name" value="NADH-UBIQUINONE OXIDOREDUCTASE CHAIN 2"/>
    <property type="match status" value="1"/>
</dbReference>
<keyword evidence="14 18" id="KW-0830">Ubiquinone</keyword>
<keyword evidence="10 18" id="KW-1278">Translocase</keyword>
<evidence type="ECO:0000256" key="2">
    <source>
        <dbReference type="ARBA" id="ARBA00004448"/>
    </source>
</evidence>
<dbReference type="GO" id="GO:0006120">
    <property type="term" value="P:mitochondrial electron transport, NADH to ubiquinone"/>
    <property type="evidence" value="ECO:0007669"/>
    <property type="project" value="InterPro"/>
</dbReference>
<dbReference type="InterPro" id="IPR050175">
    <property type="entry name" value="Complex_I_Subunit_2"/>
</dbReference>
<evidence type="ECO:0000313" key="20">
    <source>
        <dbReference type="EMBL" id="UPL65325.1"/>
    </source>
</evidence>
<evidence type="ECO:0000256" key="13">
    <source>
        <dbReference type="ARBA" id="ARBA00023027"/>
    </source>
</evidence>
<dbReference type="GO" id="GO:0005743">
    <property type="term" value="C:mitochondrial inner membrane"/>
    <property type="evidence" value="ECO:0007669"/>
    <property type="project" value="UniProtKB-SubCell"/>
</dbReference>
<dbReference type="PANTHER" id="PTHR46552">
    <property type="entry name" value="NADH-UBIQUINONE OXIDOREDUCTASE CHAIN 2"/>
    <property type="match status" value="1"/>
</dbReference>
<evidence type="ECO:0000256" key="8">
    <source>
        <dbReference type="ARBA" id="ARBA00022692"/>
    </source>
</evidence>
<evidence type="ECO:0000256" key="4">
    <source>
        <dbReference type="ARBA" id="ARBA00012944"/>
    </source>
</evidence>
<dbReference type="GO" id="GO:0008137">
    <property type="term" value="F:NADH dehydrogenase (ubiquinone) activity"/>
    <property type="evidence" value="ECO:0007669"/>
    <property type="project" value="UniProtKB-EC"/>
</dbReference>
<evidence type="ECO:0000259" key="19">
    <source>
        <dbReference type="Pfam" id="PF00361"/>
    </source>
</evidence>
<keyword evidence="13 18" id="KW-0520">NAD</keyword>
<comment type="similarity">
    <text evidence="3 18">Belongs to the complex I subunit 2 family.</text>
</comment>
<keyword evidence="11 18" id="KW-0249">Electron transport</keyword>
<keyword evidence="7 18" id="KW-0679">Respiratory chain</keyword>
<evidence type="ECO:0000256" key="16">
    <source>
        <dbReference type="ARBA" id="ARBA00023136"/>
    </source>
</evidence>
<evidence type="ECO:0000256" key="17">
    <source>
        <dbReference type="ARBA" id="ARBA00049551"/>
    </source>
</evidence>
<dbReference type="Pfam" id="PF00361">
    <property type="entry name" value="Proton_antipo_M"/>
    <property type="match status" value="1"/>
</dbReference>
<organism evidence="20">
    <name type="scientific">Pachyphlegyas modiglianii</name>
    <dbReference type="NCBI Taxonomy" id="2816051"/>
    <lineage>
        <taxon>Eukaryota</taxon>
        <taxon>Metazoa</taxon>
        <taxon>Ecdysozoa</taxon>
        <taxon>Arthropoda</taxon>
        <taxon>Hexapoda</taxon>
        <taxon>Insecta</taxon>
        <taxon>Pterygota</taxon>
        <taxon>Neoptera</taxon>
        <taxon>Paraneoptera</taxon>
        <taxon>Hemiptera</taxon>
        <taxon>Heteroptera</taxon>
        <taxon>Panheteroptera</taxon>
        <taxon>Pentatomomorpha</taxon>
        <taxon>Lygaeoidea</taxon>
        <taxon>Pachygronthidae</taxon>
        <taxon>Pachygronthinae</taxon>
        <taxon>Teracriini</taxon>
        <taxon>Pachyphlegyas</taxon>
    </lineage>
</organism>
<feature type="transmembrane region" description="Helical" evidence="18">
    <location>
        <begin position="7"/>
        <end position="32"/>
    </location>
</feature>
<feature type="transmembrane region" description="Helical" evidence="18">
    <location>
        <begin position="264"/>
        <end position="286"/>
    </location>
</feature>
<evidence type="ECO:0000256" key="18">
    <source>
        <dbReference type="RuleBase" id="RU003403"/>
    </source>
</evidence>
<evidence type="ECO:0000256" key="6">
    <source>
        <dbReference type="ARBA" id="ARBA00022448"/>
    </source>
</evidence>
<evidence type="ECO:0000256" key="7">
    <source>
        <dbReference type="ARBA" id="ARBA00022660"/>
    </source>
</evidence>
<feature type="transmembrane region" description="Helical" evidence="18">
    <location>
        <begin position="143"/>
        <end position="161"/>
    </location>
</feature>
<dbReference type="AlphaFoldDB" id="A0A8T9ZXF5"/>
<geneLocation type="mitochondrion" evidence="20"/>
<evidence type="ECO:0000256" key="12">
    <source>
        <dbReference type="ARBA" id="ARBA00022989"/>
    </source>
</evidence>
<keyword evidence="12 18" id="KW-1133">Transmembrane helix</keyword>
<comment type="function">
    <text evidence="18">Core subunit of the mitochondrial membrane respiratory chain NADH dehydrogenase (Complex I) which catalyzes electron transfer from NADH through the respiratory chain, using ubiquinone as an electron acceptor. Essential for the catalytic activity and assembly of complex I.</text>
</comment>
<sequence>MNFSILLYLLGLIMGTLLTISSNNWLSMWMGLELNLMSFIPLMSTSKNTKSSQAMIIYFITQGIGSVFILFSITLMKFSTQSIFIELIKLMMVSSLLLKMGASPFHFWLPEMMSKLNWIKCMILITWQKLAPLSILNNINNNFIYISILLSTFIGSMGGLNQTSLRKIMAYSSINHTSWLMTYMMISSLWYNYWLIYTIIIVMLLWIFNSFNSYHINQLYIFNMTILEKYALSVLLLSVGGMPPFMGFLPKLMVINDMINTKMFPLLLFMMLMSLITMFYYLRMIYSIIMINYMSNKWNLFIYNKKMLKLIIMVNLLLPLMYLIL</sequence>
<evidence type="ECO:0000256" key="5">
    <source>
        <dbReference type="ARBA" id="ARBA00021008"/>
    </source>
</evidence>
<dbReference type="InterPro" id="IPR003917">
    <property type="entry name" value="NADH_UbQ_OxRdtase_chain2"/>
</dbReference>
<protein>
    <recommendedName>
        <fullName evidence="5 18">NADH-ubiquinone oxidoreductase chain 2</fullName>
        <ecNumber evidence="4 18">7.1.1.2</ecNumber>
    </recommendedName>
</protein>